<gene>
    <name evidence="5" type="primary">Folr1</name>
    <name evidence="5" type="ORF">SNAT2548_LOCUS25913</name>
</gene>
<evidence type="ECO:0000256" key="2">
    <source>
        <dbReference type="ARBA" id="ARBA00022729"/>
    </source>
</evidence>
<keyword evidence="6" id="KW-1185">Reference proteome</keyword>
<dbReference type="PANTHER" id="PTHR10517">
    <property type="entry name" value="FOLATE RECEPTOR"/>
    <property type="match status" value="1"/>
</dbReference>
<name>A0A812S480_9DINO</name>
<comment type="similarity">
    <text evidence="1">Belongs to the folate receptor family.</text>
</comment>
<keyword evidence="2" id="KW-0732">Signal</keyword>
<dbReference type="OrthoDB" id="5982417at2759"/>
<dbReference type="GO" id="GO:0038023">
    <property type="term" value="F:signaling receptor activity"/>
    <property type="evidence" value="ECO:0007669"/>
    <property type="project" value="TreeGrafter"/>
</dbReference>
<dbReference type="AlphaFoldDB" id="A0A812S480"/>
<comment type="caution">
    <text evidence="5">The sequence shown here is derived from an EMBL/GenBank/DDBJ whole genome shotgun (WGS) entry which is preliminary data.</text>
</comment>
<dbReference type="EMBL" id="CAJNDS010002412">
    <property type="protein sequence ID" value="CAE7464321.1"/>
    <property type="molecule type" value="Genomic_DNA"/>
</dbReference>
<evidence type="ECO:0000313" key="6">
    <source>
        <dbReference type="Proteomes" id="UP000604046"/>
    </source>
</evidence>
<dbReference type="GO" id="GO:0009897">
    <property type="term" value="C:external side of plasma membrane"/>
    <property type="evidence" value="ECO:0007669"/>
    <property type="project" value="TreeGrafter"/>
</dbReference>
<dbReference type="Proteomes" id="UP000604046">
    <property type="component" value="Unassembled WGS sequence"/>
</dbReference>
<reference evidence="5" key="1">
    <citation type="submission" date="2021-02" db="EMBL/GenBank/DDBJ databases">
        <authorList>
            <person name="Dougan E. K."/>
            <person name="Rhodes N."/>
            <person name="Thang M."/>
            <person name="Chan C."/>
        </authorList>
    </citation>
    <scope>NUCLEOTIDE SEQUENCE</scope>
</reference>
<evidence type="ECO:0000259" key="4">
    <source>
        <dbReference type="Pfam" id="PF03024"/>
    </source>
</evidence>
<dbReference type="PANTHER" id="PTHR10517:SF14">
    <property type="entry name" value="FOLATE RECEPTOR 1-RELATED"/>
    <property type="match status" value="1"/>
</dbReference>
<protein>
    <submittedName>
        <fullName evidence="5">Folr1 protein</fullName>
    </submittedName>
</protein>
<evidence type="ECO:0000256" key="3">
    <source>
        <dbReference type="ARBA" id="ARBA00023157"/>
    </source>
</evidence>
<evidence type="ECO:0000313" key="5">
    <source>
        <dbReference type="EMBL" id="CAE7464321.1"/>
    </source>
</evidence>
<accession>A0A812S480</accession>
<evidence type="ECO:0000256" key="1">
    <source>
        <dbReference type="ARBA" id="ARBA00007932"/>
    </source>
</evidence>
<dbReference type="InterPro" id="IPR018143">
    <property type="entry name" value="Folate_rcpt-like"/>
</dbReference>
<organism evidence="5 6">
    <name type="scientific">Symbiodinium natans</name>
    <dbReference type="NCBI Taxonomy" id="878477"/>
    <lineage>
        <taxon>Eukaryota</taxon>
        <taxon>Sar</taxon>
        <taxon>Alveolata</taxon>
        <taxon>Dinophyceae</taxon>
        <taxon>Suessiales</taxon>
        <taxon>Symbiodiniaceae</taxon>
        <taxon>Symbiodinium</taxon>
    </lineage>
</organism>
<proteinExistence type="inferred from homology"/>
<dbReference type="InterPro" id="IPR004269">
    <property type="entry name" value="Folate_rcpt"/>
</dbReference>
<feature type="domain" description="Folate receptor-like" evidence="4">
    <location>
        <begin position="87"/>
        <end position="170"/>
    </location>
</feature>
<sequence>MPSLLVATAPVWALPMPGAGLGHTTAPNCRPIGQIYASGIELCEKMWGTAFRYERNESLAYSMWFFDTDNPNDKVSSRLGKGDVTSCHLKGKKEGPAPMAPTLAECHPWRTSACCSQSEVASLAKLKQRLGRQFQWDRCGPLSQECERFLRAGGVLLRVRPQRGPLPQVQRQRLRPPVRC</sequence>
<dbReference type="Pfam" id="PF03024">
    <property type="entry name" value="Folate_rec"/>
    <property type="match status" value="1"/>
</dbReference>
<keyword evidence="3" id="KW-1015">Disulfide bond</keyword>